<dbReference type="OrthoDB" id="9810950at2"/>
<dbReference type="Pfam" id="PF03007">
    <property type="entry name" value="WS_DGAT_cat"/>
    <property type="match status" value="1"/>
</dbReference>
<sequence>VAGLPGVPRVAHAVQGLLGRERTPAGAPLAAPPTPFNGPVGPRRAVAFGDLPLAEVKRIRTALGGSVNDVVMAVCASALRSWLDKRGALPDGPLVAGVPVSLRRDGSATAPDAGGGNEVSLMSVPLAVDVPDPAARYAAVRADMERAKRRFVGTSGAWVRDLTGMVPAALAGPVARLALNVLPGLAVRPVNLIVSNVPGPQFPLYLCGARVLAYYPLSVVSGVSGGLNITVFSYDGTVHVGLVSCRDLVPDPGELVAHLDDAMDELRALAEG</sequence>
<evidence type="ECO:0000256" key="8">
    <source>
        <dbReference type="ARBA" id="ARBA00023098"/>
    </source>
</evidence>
<dbReference type="GO" id="GO:0071731">
    <property type="term" value="P:response to nitric oxide"/>
    <property type="evidence" value="ECO:0007669"/>
    <property type="project" value="TreeGrafter"/>
</dbReference>
<dbReference type="GO" id="GO:0019432">
    <property type="term" value="P:triglyceride biosynthetic process"/>
    <property type="evidence" value="ECO:0007669"/>
    <property type="project" value="UniProtKB-UniPathway"/>
</dbReference>
<dbReference type="InterPro" id="IPR045034">
    <property type="entry name" value="O-acyltransferase_WSD1-like"/>
</dbReference>
<protein>
    <recommendedName>
        <fullName evidence="4">diacylglycerol O-acyltransferase</fullName>
        <ecNumber evidence="4">2.3.1.20</ecNumber>
    </recommendedName>
</protein>
<keyword evidence="6" id="KW-0808">Transferase</keyword>
<dbReference type="AlphaFoldDB" id="A0A372JGC9"/>
<name>A0A372JGC9_9ACTN</name>
<evidence type="ECO:0000256" key="6">
    <source>
        <dbReference type="ARBA" id="ARBA00022679"/>
    </source>
</evidence>
<keyword evidence="9" id="KW-0012">Acyltransferase</keyword>
<dbReference type="EMBL" id="QURH01000649">
    <property type="protein sequence ID" value="RFU38924.1"/>
    <property type="molecule type" value="Genomic_DNA"/>
</dbReference>
<dbReference type="EC" id="2.3.1.20" evidence="4"/>
<evidence type="ECO:0000259" key="12">
    <source>
        <dbReference type="Pfam" id="PF06974"/>
    </source>
</evidence>
<keyword evidence="8" id="KW-0443">Lipid metabolism</keyword>
<dbReference type="GO" id="GO:0005886">
    <property type="term" value="C:plasma membrane"/>
    <property type="evidence" value="ECO:0007669"/>
    <property type="project" value="TreeGrafter"/>
</dbReference>
<feature type="domain" description="O-acyltransferase WSD1-like N-terminal" evidence="11">
    <location>
        <begin position="21"/>
        <end position="71"/>
    </location>
</feature>
<feature type="non-terminal residue" evidence="13">
    <location>
        <position position="1"/>
    </location>
</feature>
<dbReference type="GO" id="GO:0051701">
    <property type="term" value="P:biological process involved in interaction with host"/>
    <property type="evidence" value="ECO:0007669"/>
    <property type="project" value="TreeGrafter"/>
</dbReference>
<dbReference type="Pfam" id="PF06974">
    <property type="entry name" value="WS_DGAT_C"/>
    <property type="match status" value="1"/>
</dbReference>
<comment type="catalytic activity">
    <reaction evidence="10">
        <text>an acyl-CoA + a 1,2-diacyl-sn-glycerol = a triacyl-sn-glycerol + CoA</text>
        <dbReference type="Rhea" id="RHEA:10868"/>
        <dbReference type="ChEBI" id="CHEBI:17815"/>
        <dbReference type="ChEBI" id="CHEBI:57287"/>
        <dbReference type="ChEBI" id="CHEBI:58342"/>
        <dbReference type="ChEBI" id="CHEBI:64615"/>
        <dbReference type="EC" id="2.3.1.20"/>
    </reaction>
</comment>
<dbReference type="PANTHER" id="PTHR31650:SF1">
    <property type="entry name" value="WAX ESTER SYNTHASE_DIACYLGLYCEROL ACYLTRANSFERASE 4-RELATED"/>
    <property type="match status" value="1"/>
</dbReference>
<dbReference type="GO" id="GO:0001666">
    <property type="term" value="P:response to hypoxia"/>
    <property type="evidence" value="ECO:0007669"/>
    <property type="project" value="TreeGrafter"/>
</dbReference>
<evidence type="ECO:0000256" key="4">
    <source>
        <dbReference type="ARBA" id="ARBA00013244"/>
    </source>
</evidence>
<evidence type="ECO:0000256" key="7">
    <source>
        <dbReference type="ARBA" id="ARBA00022798"/>
    </source>
</evidence>
<dbReference type="RefSeq" id="WP_117359704.1">
    <property type="nucleotide sequence ID" value="NZ_QURH01000649.1"/>
</dbReference>
<dbReference type="UniPathway" id="UPA00282"/>
<evidence type="ECO:0000256" key="9">
    <source>
        <dbReference type="ARBA" id="ARBA00023315"/>
    </source>
</evidence>
<keyword evidence="14" id="KW-1185">Reference proteome</keyword>
<proteinExistence type="inferred from homology"/>
<feature type="domain" description="O-acyltransferase WSD1 C-terminal" evidence="12">
    <location>
        <begin position="116"/>
        <end position="266"/>
    </location>
</feature>
<dbReference type="GO" id="GO:0006071">
    <property type="term" value="P:glycerol metabolic process"/>
    <property type="evidence" value="ECO:0007669"/>
    <property type="project" value="UniProtKB-KW"/>
</dbReference>
<evidence type="ECO:0000256" key="1">
    <source>
        <dbReference type="ARBA" id="ARBA00004771"/>
    </source>
</evidence>
<evidence type="ECO:0000256" key="3">
    <source>
        <dbReference type="ARBA" id="ARBA00009587"/>
    </source>
</evidence>
<comment type="caution">
    <text evidence="13">The sequence shown here is derived from an EMBL/GenBank/DDBJ whole genome shotgun (WGS) entry which is preliminary data.</text>
</comment>
<evidence type="ECO:0000256" key="2">
    <source>
        <dbReference type="ARBA" id="ARBA00005189"/>
    </source>
</evidence>
<gene>
    <name evidence="13" type="ORF">DZF91_25115</name>
</gene>
<accession>A0A372JGC9</accession>
<evidence type="ECO:0000256" key="5">
    <source>
        <dbReference type="ARBA" id="ARBA00022516"/>
    </source>
</evidence>
<keyword evidence="5" id="KW-0444">Lipid biosynthesis</keyword>
<comment type="pathway">
    <text evidence="1">Glycerolipid metabolism; triacylglycerol biosynthesis.</text>
</comment>
<evidence type="ECO:0000313" key="13">
    <source>
        <dbReference type="EMBL" id="RFU38924.1"/>
    </source>
</evidence>
<reference evidence="13 14" key="1">
    <citation type="submission" date="2018-08" db="EMBL/GenBank/DDBJ databases">
        <title>Actinomadura jelena sp. nov., a novel Actinomycete isolated from soil in Chad.</title>
        <authorList>
            <person name="Shi L."/>
        </authorList>
    </citation>
    <scope>NUCLEOTIDE SEQUENCE [LARGE SCALE GENOMIC DNA]</scope>
    <source>
        <strain evidence="13 14">NEAU-G17</strain>
    </source>
</reference>
<keyword evidence="7" id="KW-0319">Glycerol metabolism</keyword>
<evidence type="ECO:0000313" key="14">
    <source>
        <dbReference type="Proteomes" id="UP000261811"/>
    </source>
</evidence>
<evidence type="ECO:0000256" key="10">
    <source>
        <dbReference type="ARBA" id="ARBA00048109"/>
    </source>
</evidence>
<comment type="similarity">
    <text evidence="3">Belongs to the long-chain O-acyltransferase family.</text>
</comment>
<dbReference type="PANTHER" id="PTHR31650">
    <property type="entry name" value="O-ACYLTRANSFERASE (WSD1-LIKE) FAMILY PROTEIN"/>
    <property type="match status" value="1"/>
</dbReference>
<organism evidence="13 14">
    <name type="scientific">Actinomadura logoneensis</name>
    <dbReference type="NCBI Taxonomy" id="2293572"/>
    <lineage>
        <taxon>Bacteria</taxon>
        <taxon>Bacillati</taxon>
        <taxon>Actinomycetota</taxon>
        <taxon>Actinomycetes</taxon>
        <taxon>Streptosporangiales</taxon>
        <taxon>Thermomonosporaceae</taxon>
        <taxon>Actinomadura</taxon>
    </lineage>
</organism>
<dbReference type="InterPro" id="IPR009721">
    <property type="entry name" value="O-acyltransferase_WSD1_C"/>
</dbReference>
<evidence type="ECO:0000259" key="11">
    <source>
        <dbReference type="Pfam" id="PF03007"/>
    </source>
</evidence>
<dbReference type="InterPro" id="IPR004255">
    <property type="entry name" value="O-acyltransferase_WSD1_N"/>
</dbReference>
<comment type="pathway">
    <text evidence="2">Lipid metabolism.</text>
</comment>
<dbReference type="Proteomes" id="UP000261811">
    <property type="component" value="Unassembled WGS sequence"/>
</dbReference>
<dbReference type="GO" id="GO:0004144">
    <property type="term" value="F:diacylglycerol O-acyltransferase activity"/>
    <property type="evidence" value="ECO:0007669"/>
    <property type="project" value="UniProtKB-EC"/>
</dbReference>